<evidence type="ECO:0000259" key="9">
    <source>
        <dbReference type="PROSITE" id="PS50255"/>
    </source>
</evidence>
<keyword evidence="8" id="KW-0408">Iron</keyword>
<evidence type="ECO:0000256" key="7">
    <source>
        <dbReference type="ARBA" id="ARBA00023002"/>
    </source>
</evidence>
<dbReference type="OrthoDB" id="2588832at2759"/>
<dbReference type="SMART" id="SM01117">
    <property type="entry name" value="Cyt-b5"/>
    <property type="match status" value="1"/>
</dbReference>
<dbReference type="AlphaFoldDB" id="A0A2A9NYV0"/>
<dbReference type="InterPro" id="IPR018506">
    <property type="entry name" value="Cyt_B5_heme-BS"/>
</dbReference>
<gene>
    <name evidence="10" type="ORF">AMATHDRAFT_55443</name>
</gene>
<keyword evidence="3" id="KW-0349">Heme</keyword>
<dbReference type="PROSITE" id="PS00072">
    <property type="entry name" value="ACYL_COA_DH_1"/>
    <property type="match status" value="1"/>
</dbReference>
<dbReference type="Pfam" id="PF02771">
    <property type="entry name" value="Acyl-CoA_dh_N"/>
    <property type="match status" value="1"/>
</dbReference>
<dbReference type="SUPFAM" id="SSF47203">
    <property type="entry name" value="Acyl-CoA dehydrogenase C-terminal domain-like"/>
    <property type="match status" value="1"/>
</dbReference>
<dbReference type="Pfam" id="PF00173">
    <property type="entry name" value="Cyt-b5"/>
    <property type="match status" value="1"/>
</dbReference>
<evidence type="ECO:0000256" key="1">
    <source>
        <dbReference type="ARBA" id="ARBA00001974"/>
    </source>
</evidence>
<dbReference type="InterPro" id="IPR050741">
    <property type="entry name" value="Acyl-CoA_dehydrogenase"/>
</dbReference>
<dbReference type="InterPro" id="IPR036400">
    <property type="entry name" value="Cyt_B5-like_heme/steroid_sf"/>
</dbReference>
<dbReference type="PROSITE" id="PS00191">
    <property type="entry name" value="CYTOCHROME_B5_1"/>
    <property type="match status" value="1"/>
</dbReference>
<comment type="similarity">
    <text evidence="2">Belongs to the acyl-CoA dehydrogenase family.</text>
</comment>
<dbReference type="Gene3D" id="3.10.120.10">
    <property type="entry name" value="Cytochrome b5-like heme/steroid binding domain"/>
    <property type="match status" value="1"/>
</dbReference>
<dbReference type="GO" id="GO:0020037">
    <property type="term" value="F:heme binding"/>
    <property type="evidence" value="ECO:0007669"/>
    <property type="project" value="InterPro"/>
</dbReference>
<evidence type="ECO:0000256" key="5">
    <source>
        <dbReference type="ARBA" id="ARBA00022723"/>
    </source>
</evidence>
<dbReference type="GO" id="GO:0005737">
    <property type="term" value="C:cytoplasm"/>
    <property type="evidence" value="ECO:0007669"/>
    <property type="project" value="TreeGrafter"/>
</dbReference>
<keyword evidence="4" id="KW-0285">Flavoprotein</keyword>
<dbReference type="InterPro" id="IPR046373">
    <property type="entry name" value="Acyl-CoA_Oxase/DH_mid-dom_sf"/>
</dbReference>
<dbReference type="InterPro" id="IPR037069">
    <property type="entry name" value="AcylCoA_DH/ox_N_sf"/>
</dbReference>
<dbReference type="InterPro" id="IPR009075">
    <property type="entry name" value="AcylCo_DH/oxidase_C"/>
</dbReference>
<dbReference type="Gene3D" id="1.20.140.10">
    <property type="entry name" value="Butyryl-CoA Dehydrogenase, subunit A, domain 3"/>
    <property type="match status" value="1"/>
</dbReference>
<feature type="domain" description="Cytochrome b5 heme-binding" evidence="9">
    <location>
        <begin position="6"/>
        <end position="85"/>
    </location>
</feature>
<dbReference type="GO" id="GO:0033539">
    <property type="term" value="P:fatty acid beta-oxidation using acyl-CoA dehydrogenase"/>
    <property type="evidence" value="ECO:0007669"/>
    <property type="project" value="TreeGrafter"/>
</dbReference>
<dbReference type="Pfam" id="PF00441">
    <property type="entry name" value="Acyl-CoA_dh_1"/>
    <property type="match status" value="1"/>
</dbReference>
<dbReference type="Gene3D" id="1.10.540.10">
    <property type="entry name" value="Acyl-CoA dehydrogenase/oxidase, N-terminal domain"/>
    <property type="match status" value="1"/>
</dbReference>
<dbReference type="InterPro" id="IPR036250">
    <property type="entry name" value="AcylCo_DH-like_C"/>
</dbReference>
<keyword evidence="5" id="KW-0479">Metal-binding</keyword>
<keyword evidence="6" id="KW-0274">FAD</keyword>
<dbReference type="GO" id="GO:0046872">
    <property type="term" value="F:metal ion binding"/>
    <property type="evidence" value="ECO:0007669"/>
    <property type="project" value="UniProtKB-KW"/>
</dbReference>
<organism evidence="10 11">
    <name type="scientific">Amanita thiersii Skay4041</name>
    <dbReference type="NCBI Taxonomy" id="703135"/>
    <lineage>
        <taxon>Eukaryota</taxon>
        <taxon>Fungi</taxon>
        <taxon>Dikarya</taxon>
        <taxon>Basidiomycota</taxon>
        <taxon>Agaricomycotina</taxon>
        <taxon>Agaricomycetes</taxon>
        <taxon>Agaricomycetidae</taxon>
        <taxon>Agaricales</taxon>
        <taxon>Pluteineae</taxon>
        <taxon>Amanitaceae</taxon>
        <taxon>Amanita</taxon>
    </lineage>
</organism>
<dbReference type="Gene3D" id="2.40.110.10">
    <property type="entry name" value="Butyryl-CoA Dehydrogenase, subunit A, domain 2"/>
    <property type="match status" value="1"/>
</dbReference>
<accession>A0A2A9NYV0</accession>
<evidence type="ECO:0000256" key="3">
    <source>
        <dbReference type="ARBA" id="ARBA00022617"/>
    </source>
</evidence>
<reference evidence="10 11" key="1">
    <citation type="submission" date="2014-02" db="EMBL/GenBank/DDBJ databases">
        <title>Transposable element dynamics among asymbiotic and ectomycorrhizal Amanita fungi.</title>
        <authorList>
            <consortium name="DOE Joint Genome Institute"/>
            <person name="Hess J."/>
            <person name="Skrede I."/>
            <person name="Wolfe B."/>
            <person name="LaButti K."/>
            <person name="Ohm R.A."/>
            <person name="Grigoriev I.V."/>
            <person name="Pringle A."/>
        </authorList>
    </citation>
    <scope>NUCLEOTIDE SEQUENCE [LARGE SCALE GENOMIC DNA]</scope>
    <source>
        <strain evidence="10 11">SKay4041</strain>
    </source>
</reference>
<comment type="cofactor">
    <cofactor evidence="1">
        <name>FAD</name>
        <dbReference type="ChEBI" id="CHEBI:57692"/>
    </cofactor>
</comment>
<sequence length="519" mass="57337">MASSEFKTFTRDEVAKHNKEGDLWIIVDAKVYDISKFKNLHPGGASVFFDEDIAGQDATEAFYGLHRHEVLERSQYKRLQIGVLEGEKSVIQGQVAGQLSKVPYAEPTWLSEGYHSPYYTENHRQFQKAVRKFVDDVITPDALARELDGKPPSKSVLEAMAQMNFHAMRMGPGKHLKGRELIGGIVTPEKFDYFHELIITQELARCGARGYGDGLMAGSVIGLPPVLNFGNEELKSRVVPDVLSGQKLICLAISEAFAGSDVAGLKTTAKKTEDGKHWIINGTKKWITNGTFAHYFTVGCKTDDGFTVILVERGEGVETKSIKTSYSPAAGTAFVTFDNVKVPVENTLGPEGGGIFVILSNFNHERWVMCCSAARSQRFIVEECFKWVSQRKAFGKPLHSQAVIRSKLAAMVARVESVQNWLENITYQMNNMNYKQQASKLAGPIGLLKMHATRTAQLTAADAVQIFGGRGITRTGMGSFIEHYHRTVPFDSILGGAEDVLGDLGVRQVIRNMPKAARL</sequence>
<proteinExistence type="inferred from homology"/>
<evidence type="ECO:0000313" key="11">
    <source>
        <dbReference type="Proteomes" id="UP000242287"/>
    </source>
</evidence>
<dbReference type="SUPFAM" id="SSF55856">
    <property type="entry name" value="Cytochrome b5-like heme/steroid binding domain"/>
    <property type="match status" value="1"/>
</dbReference>
<keyword evidence="7" id="KW-0560">Oxidoreductase</keyword>
<dbReference type="PANTHER" id="PTHR48083">
    <property type="entry name" value="MEDIUM-CHAIN SPECIFIC ACYL-COA DEHYDROGENASE, MITOCHONDRIAL-RELATED"/>
    <property type="match status" value="1"/>
</dbReference>
<dbReference type="InterPro" id="IPR009100">
    <property type="entry name" value="AcylCoA_DH/oxidase_NM_dom_sf"/>
</dbReference>
<dbReference type="InterPro" id="IPR006089">
    <property type="entry name" value="Acyl-CoA_DH_CS"/>
</dbReference>
<evidence type="ECO:0000256" key="2">
    <source>
        <dbReference type="ARBA" id="ARBA00009347"/>
    </source>
</evidence>
<dbReference type="GO" id="GO:0003995">
    <property type="term" value="F:acyl-CoA dehydrogenase activity"/>
    <property type="evidence" value="ECO:0007669"/>
    <property type="project" value="InterPro"/>
</dbReference>
<dbReference type="GO" id="GO:0050660">
    <property type="term" value="F:flavin adenine dinucleotide binding"/>
    <property type="evidence" value="ECO:0007669"/>
    <property type="project" value="InterPro"/>
</dbReference>
<evidence type="ECO:0000313" key="10">
    <source>
        <dbReference type="EMBL" id="PFH53073.1"/>
    </source>
</evidence>
<dbReference type="InterPro" id="IPR013786">
    <property type="entry name" value="AcylCoA_DH/ox_N"/>
</dbReference>
<keyword evidence="11" id="KW-1185">Reference proteome</keyword>
<dbReference type="PANTHER" id="PTHR48083:SF28">
    <property type="entry name" value="ACYL-COA DEHYDROGENASE FAMILY PROTEIN (AFU_ORTHOLOGUE AFUA_6G10880)-RELATED"/>
    <property type="match status" value="1"/>
</dbReference>
<dbReference type="InterPro" id="IPR006091">
    <property type="entry name" value="Acyl-CoA_Oxase/DH_mid-dom"/>
</dbReference>
<dbReference type="EMBL" id="KZ301975">
    <property type="protein sequence ID" value="PFH53073.1"/>
    <property type="molecule type" value="Genomic_DNA"/>
</dbReference>
<name>A0A2A9NYV0_9AGAR</name>
<dbReference type="InterPro" id="IPR001199">
    <property type="entry name" value="Cyt_B5-like_heme/steroid-bd"/>
</dbReference>
<dbReference type="PROSITE" id="PS50255">
    <property type="entry name" value="CYTOCHROME_B5_2"/>
    <property type="match status" value="1"/>
</dbReference>
<evidence type="ECO:0000256" key="6">
    <source>
        <dbReference type="ARBA" id="ARBA00022827"/>
    </source>
</evidence>
<dbReference type="Proteomes" id="UP000242287">
    <property type="component" value="Unassembled WGS sequence"/>
</dbReference>
<dbReference type="SUPFAM" id="SSF56645">
    <property type="entry name" value="Acyl-CoA dehydrogenase NM domain-like"/>
    <property type="match status" value="1"/>
</dbReference>
<protein>
    <recommendedName>
        <fullName evidence="9">Cytochrome b5 heme-binding domain-containing protein</fullName>
    </recommendedName>
</protein>
<evidence type="ECO:0000256" key="8">
    <source>
        <dbReference type="ARBA" id="ARBA00023004"/>
    </source>
</evidence>
<dbReference type="STRING" id="703135.A0A2A9NYV0"/>
<evidence type="ECO:0000256" key="4">
    <source>
        <dbReference type="ARBA" id="ARBA00022630"/>
    </source>
</evidence>
<dbReference type="Pfam" id="PF02770">
    <property type="entry name" value="Acyl-CoA_dh_M"/>
    <property type="match status" value="1"/>
</dbReference>